<dbReference type="GO" id="GO:0016787">
    <property type="term" value="F:hydrolase activity"/>
    <property type="evidence" value="ECO:0007669"/>
    <property type="project" value="UniProtKB-KW"/>
</dbReference>
<proteinExistence type="predicted"/>
<keyword evidence="1" id="KW-0732">Signal</keyword>
<evidence type="ECO:0000259" key="2">
    <source>
        <dbReference type="Pfam" id="PF00144"/>
    </source>
</evidence>
<name>A0A246HPV6_STEMA</name>
<reference evidence="3 4" key="1">
    <citation type="submission" date="2017-06" db="EMBL/GenBank/DDBJ databases">
        <authorList>
            <person name="Kim H.J."/>
            <person name="Triplett B.A."/>
        </authorList>
    </citation>
    <scope>NUCLEOTIDE SEQUENCE [LARGE SCALE GENOMIC DNA]</scope>
    <source>
        <strain evidence="3 4">13146</strain>
    </source>
</reference>
<evidence type="ECO:0000313" key="3">
    <source>
        <dbReference type="EMBL" id="OWQ55656.1"/>
    </source>
</evidence>
<dbReference type="AlphaFoldDB" id="A0A246HPV6"/>
<comment type="caution">
    <text evidence="3">The sequence shown here is derived from an EMBL/GenBank/DDBJ whole genome shotgun (WGS) entry which is preliminary data.</text>
</comment>
<dbReference type="EMBL" id="NIVS01000011">
    <property type="protein sequence ID" value="OWQ55656.1"/>
    <property type="molecule type" value="Genomic_DNA"/>
</dbReference>
<organism evidence="3 4">
    <name type="scientific">Stenotrophomonas maltophilia</name>
    <name type="common">Pseudomonas maltophilia</name>
    <name type="synonym">Xanthomonas maltophilia</name>
    <dbReference type="NCBI Taxonomy" id="40324"/>
    <lineage>
        <taxon>Bacteria</taxon>
        <taxon>Pseudomonadati</taxon>
        <taxon>Pseudomonadota</taxon>
        <taxon>Gammaproteobacteria</taxon>
        <taxon>Lysobacterales</taxon>
        <taxon>Lysobacteraceae</taxon>
        <taxon>Stenotrophomonas</taxon>
        <taxon>Stenotrophomonas maltophilia group</taxon>
    </lineage>
</organism>
<keyword evidence="3" id="KW-0378">Hydrolase</keyword>
<feature type="chain" id="PRO_5012399658" evidence="1">
    <location>
        <begin position="27"/>
        <end position="468"/>
    </location>
</feature>
<accession>A0A246HPV6</accession>
<dbReference type="Proteomes" id="UP000198157">
    <property type="component" value="Unassembled WGS sequence"/>
</dbReference>
<gene>
    <name evidence="3" type="ORF">CEE60_05045</name>
</gene>
<dbReference type="InterPro" id="IPR012338">
    <property type="entry name" value="Beta-lactam/transpept-like"/>
</dbReference>
<protein>
    <submittedName>
        <fullName evidence="3">Serine hydrolase</fullName>
    </submittedName>
</protein>
<dbReference type="InterPro" id="IPR001466">
    <property type="entry name" value="Beta-lactam-related"/>
</dbReference>
<dbReference type="PANTHER" id="PTHR46825">
    <property type="entry name" value="D-ALANYL-D-ALANINE-CARBOXYPEPTIDASE/ENDOPEPTIDASE AMPH"/>
    <property type="match status" value="1"/>
</dbReference>
<dbReference type="PANTHER" id="PTHR46825:SF9">
    <property type="entry name" value="BETA-LACTAMASE-RELATED DOMAIN-CONTAINING PROTEIN"/>
    <property type="match status" value="1"/>
</dbReference>
<evidence type="ECO:0000313" key="4">
    <source>
        <dbReference type="Proteomes" id="UP000198157"/>
    </source>
</evidence>
<feature type="signal peptide" evidence="1">
    <location>
        <begin position="1"/>
        <end position="26"/>
    </location>
</feature>
<sequence length="468" mass="50751">MDEVECMRLFRWVMLSVLLVSMALHAKAPAAPDQAEQALRAWINAFNDADREALMAFRARYKMRPDAQGDLEFRADTGGLQVLEIRESTPGRAQLLVQPRSNDRTMLVTTTLDPVGHAATFQFEGAETPDRFKPKRMETTALLAEAKQRLDALVASDAVAGTFLVAKAGEVQMAWHGGMADRESVVPVGVDTPFRLASLNKMFTAVAILQLQEKGKLSLDDPVAQHLPDYPAPQNLRGVTLRQLLTHTSGLGDIFGEKADANAGSLKTLQDYWAVFSDAAPVFPPGSKDQYSNYGFILLGTVIEAVSGQSYYDYVDAHIYRVAGMTATGSAPESSHVPGLAKAYTRVDDRWQRETRSLPWRGTSAGGGYSTVGDLLKFGEALRSGKLLSPSSLAAATSPQNHKAWYGYGFMVRGQGKERVYGHEGGALGANAVFYVLPEQAVVLVGLANVDPDAMGNVVNFVANRLPL</sequence>
<evidence type="ECO:0000256" key="1">
    <source>
        <dbReference type="SAM" id="SignalP"/>
    </source>
</evidence>
<dbReference type="Gene3D" id="3.40.710.10">
    <property type="entry name" value="DD-peptidase/beta-lactamase superfamily"/>
    <property type="match status" value="1"/>
</dbReference>
<dbReference type="SUPFAM" id="SSF56601">
    <property type="entry name" value="beta-lactamase/transpeptidase-like"/>
    <property type="match status" value="1"/>
</dbReference>
<dbReference type="OrthoDB" id="9799367at2"/>
<dbReference type="Pfam" id="PF00144">
    <property type="entry name" value="Beta-lactamase"/>
    <property type="match status" value="1"/>
</dbReference>
<feature type="domain" description="Beta-lactamase-related" evidence="2">
    <location>
        <begin position="149"/>
        <end position="456"/>
    </location>
</feature>
<dbReference type="InterPro" id="IPR050491">
    <property type="entry name" value="AmpC-like"/>
</dbReference>